<proteinExistence type="predicted"/>
<gene>
    <name evidence="1" type="ORF">TIFTF001_001335</name>
</gene>
<name>A0AA87YZF5_FICCA</name>
<reference evidence="1" key="1">
    <citation type="submission" date="2023-07" db="EMBL/GenBank/DDBJ databases">
        <title>draft genome sequence of fig (Ficus carica).</title>
        <authorList>
            <person name="Takahashi T."/>
            <person name="Nishimura K."/>
        </authorList>
    </citation>
    <scope>NUCLEOTIDE SEQUENCE</scope>
</reference>
<sequence length="67" mass="7245">MGQIPQLAAFQAGIQLGISHIPWRGQNSWLMATPEGDIFLPKWILESDALNMVCAGYSLSGSSNRGI</sequence>
<accession>A0AA87YZF5</accession>
<dbReference type="Proteomes" id="UP001187192">
    <property type="component" value="Unassembled WGS sequence"/>
</dbReference>
<dbReference type="EMBL" id="BTGU01000001">
    <property type="protein sequence ID" value="GMN26527.1"/>
    <property type="molecule type" value="Genomic_DNA"/>
</dbReference>
<dbReference type="AlphaFoldDB" id="A0AA87YZF5"/>
<keyword evidence="2" id="KW-1185">Reference proteome</keyword>
<evidence type="ECO:0000313" key="1">
    <source>
        <dbReference type="EMBL" id="GMN26527.1"/>
    </source>
</evidence>
<protein>
    <submittedName>
        <fullName evidence="1">Uncharacterized protein</fullName>
    </submittedName>
</protein>
<evidence type="ECO:0000313" key="2">
    <source>
        <dbReference type="Proteomes" id="UP001187192"/>
    </source>
</evidence>
<comment type="caution">
    <text evidence="1">The sequence shown here is derived from an EMBL/GenBank/DDBJ whole genome shotgun (WGS) entry which is preliminary data.</text>
</comment>
<organism evidence="1 2">
    <name type="scientific">Ficus carica</name>
    <name type="common">Common fig</name>
    <dbReference type="NCBI Taxonomy" id="3494"/>
    <lineage>
        <taxon>Eukaryota</taxon>
        <taxon>Viridiplantae</taxon>
        <taxon>Streptophyta</taxon>
        <taxon>Embryophyta</taxon>
        <taxon>Tracheophyta</taxon>
        <taxon>Spermatophyta</taxon>
        <taxon>Magnoliopsida</taxon>
        <taxon>eudicotyledons</taxon>
        <taxon>Gunneridae</taxon>
        <taxon>Pentapetalae</taxon>
        <taxon>rosids</taxon>
        <taxon>fabids</taxon>
        <taxon>Rosales</taxon>
        <taxon>Moraceae</taxon>
        <taxon>Ficeae</taxon>
        <taxon>Ficus</taxon>
    </lineage>
</organism>